<gene>
    <name evidence="1" type="ORF">EDD29_3706</name>
</gene>
<dbReference type="EMBL" id="RJKE01000001">
    <property type="protein sequence ID" value="ROO86143.1"/>
    <property type="molecule type" value="Genomic_DNA"/>
</dbReference>
<dbReference type="SUPFAM" id="SSF56784">
    <property type="entry name" value="HAD-like"/>
    <property type="match status" value="1"/>
</dbReference>
<dbReference type="AlphaFoldDB" id="A0A3N1CXW7"/>
<dbReference type="GO" id="GO:0016791">
    <property type="term" value="F:phosphatase activity"/>
    <property type="evidence" value="ECO:0007669"/>
    <property type="project" value="TreeGrafter"/>
</dbReference>
<protein>
    <recommendedName>
        <fullName evidence="3">HAD family hydrolase</fullName>
    </recommendedName>
</protein>
<dbReference type="GO" id="GO:0005829">
    <property type="term" value="C:cytosol"/>
    <property type="evidence" value="ECO:0007669"/>
    <property type="project" value="TreeGrafter"/>
</dbReference>
<dbReference type="InterPro" id="IPR006379">
    <property type="entry name" value="HAD-SF_hydro_IIB"/>
</dbReference>
<dbReference type="Gene3D" id="3.30.1240.10">
    <property type="match status" value="1"/>
</dbReference>
<organism evidence="1 2">
    <name type="scientific">Actinocorallia herbida</name>
    <dbReference type="NCBI Taxonomy" id="58109"/>
    <lineage>
        <taxon>Bacteria</taxon>
        <taxon>Bacillati</taxon>
        <taxon>Actinomycetota</taxon>
        <taxon>Actinomycetes</taxon>
        <taxon>Streptosporangiales</taxon>
        <taxon>Thermomonosporaceae</taxon>
        <taxon>Actinocorallia</taxon>
    </lineage>
</organism>
<dbReference type="Pfam" id="PF08282">
    <property type="entry name" value="Hydrolase_3"/>
    <property type="match status" value="1"/>
</dbReference>
<dbReference type="PANTHER" id="PTHR10000:SF53">
    <property type="entry name" value="5-AMINO-6-(5-PHOSPHO-D-RIBITYLAMINO)URACIL PHOSPHATASE YBJI-RELATED"/>
    <property type="match status" value="1"/>
</dbReference>
<proteinExistence type="predicted"/>
<dbReference type="CDD" id="cd07518">
    <property type="entry name" value="HAD_YbiV-Like"/>
    <property type="match status" value="1"/>
</dbReference>
<dbReference type="Proteomes" id="UP000272400">
    <property type="component" value="Unassembled WGS sequence"/>
</dbReference>
<dbReference type="SFLD" id="SFLDG01140">
    <property type="entry name" value="C2.B:_Phosphomannomutase_and_P"/>
    <property type="match status" value="1"/>
</dbReference>
<dbReference type="SFLD" id="SFLDS00003">
    <property type="entry name" value="Haloacid_Dehalogenase"/>
    <property type="match status" value="1"/>
</dbReference>
<reference evidence="1 2" key="1">
    <citation type="submission" date="2018-11" db="EMBL/GenBank/DDBJ databases">
        <title>Sequencing the genomes of 1000 actinobacteria strains.</title>
        <authorList>
            <person name="Klenk H.-P."/>
        </authorList>
    </citation>
    <scope>NUCLEOTIDE SEQUENCE [LARGE SCALE GENOMIC DNA]</scope>
    <source>
        <strain evidence="1 2">DSM 44254</strain>
    </source>
</reference>
<name>A0A3N1CXW7_9ACTN</name>
<dbReference type="Gene3D" id="3.40.50.1000">
    <property type="entry name" value="HAD superfamily/HAD-like"/>
    <property type="match status" value="1"/>
</dbReference>
<keyword evidence="2" id="KW-1185">Reference proteome</keyword>
<accession>A0A3N1CXW7</accession>
<dbReference type="NCBIfam" id="TIGR01484">
    <property type="entry name" value="HAD-SF-IIB"/>
    <property type="match status" value="1"/>
</dbReference>
<dbReference type="InterPro" id="IPR023214">
    <property type="entry name" value="HAD_sf"/>
</dbReference>
<dbReference type="InterPro" id="IPR036412">
    <property type="entry name" value="HAD-like_sf"/>
</dbReference>
<evidence type="ECO:0008006" key="3">
    <source>
        <dbReference type="Google" id="ProtNLM"/>
    </source>
</evidence>
<sequence>MEVSQVALPAPSDIRLIITDMDGTLLDGAGRVPDELWTLLPRLREHGIVFSPASGRQYATLAAVFARVDDGMVYIAENGAYVVRDGAELSSVTLGPVIAAHAVEAVRRLAREGADVGAVVCGKRAAYVERSDAPFLAEIARYYHEYRVVEDATEIDDEFVKVAVFTFGAAEEAVYPAVRAACPDQQVVVSSEHWVDVLDPLTDKGVAVRKLQAELGIGPDQTMIFGDYLNDLAMLDLATWSFATANAHPEVLARARHRAPANTDNGVTRVLTELLDGR</sequence>
<comment type="caution">
    <text evidence="1">The sequence shown here is derived from an EMBL/GenBank/DDBJ whole genome shotgun (WGS) entry which is preliminary data.</text>
</comment>
<dbReference type="GO" id="GO:0000287">
    <property type="term" value="F:magnesium ion binding"/>
    <property type="evidence" value="ECO:0007669"/>
    <property type="project" value="TreeGrafter"/>
</dbReference>
<evidence type="ECO:0000313" key="2">
    <source>
        <dbReference type="Proteomes" id="UP000272400"/>
    </source>
</evidence>
<dbReference type="PANTHER" id="PTHR10000">
    <property type="entry name" value="PHOSPHOSERINE PHOSPHATASE"/>
    <property type="match status" value="1"/>
</dbReference>
<evidence type="ECO:0000313" key="1">
    <source>
        <dbReference type="EMBL" id="ROO86143.1"/>
    </source>
</evidence>
<dbReference type="OrthoDB" id="3180855at2"/>
<dbReference type="RefSeq" id="WP_123665572.1">
    <property type="nucleotide sequence ID" value="NZ_RJKE01000001.1"/>
</dbReference>